<dbReference type="Pfam" id="PF03309">
    <property type="entry name" value="Pan_kinase"/>
    <property type="match status" value="1"/>
</dbReference>
<keyword evidence="7 16" id="KW-0963">Cytoplasm</keyword>
<dbReference type="AlphaFoldDB" id="A0A1V5SQ38"/>
<evidence type="ECO:0000256" key="2">
    <source>
        <dbReference type="ARBA" id="ARBA00001958"/>
    </source>
</evidence>
<dbReference type="EMBL" id="MWBQ01000118">
    <property type="protein sequence ID" value="OQA56444.1"/>
    <property type="molecule type" value="Genomic_DNA"/>
</dbReference>
<evidence type="ECO:0000313" key="17">
    <source>
        <dbReference type="EMBL" id="OQA56444.1"/>
    </source>
</evidence>
<comment type="subunit">
    <text evidence="5 16">Homodimer.</text>
</comment>
<evidence type="ECO:0000256" key="10">
    <source>
        <dbReference type="ARBA" id="ARBA00022777"/>
    </source>
</evidence>
<comment type="catalytic activity">
    <reaction evidence="1 16">
        <text>(R)-pantothenate + ATP = (R)-4'-phosphopantothenate + ADP + H(+)</text>
        <dbReference type="Rhea" id="RHEA:16373"/>
        <dbReference type="ChEBI" id="CHEBI:10986"/>
        <dbReference type="ChEBI" id="CHEBI:15378"/>
        <dbReference type="ChEBI" id="CHEBI:29032"/>
        <dbReference type="ChEBI" id="CHEBI:30616"/>
        <dbReference type="ChEBI" id="CHEBI:456216"/>
        <dbReference type="EC" id="2.7.1.33"/>
    </reaction>
</comment>
<evidence type="ECO:0000256" key="7">
    <source>
        <dbReference type="ARBA" id="ARBA00022490"/>
    </source>
</evidence>
<feature type="active site" description="Proton acceptor" evidence="16">
    <location>
        <position position="112"/>
    </location>
</feature>
<keyword evidence="16" id="KW-0479">Metal-binding</keyword>
<evidence type="ECO:0000256" key="5">
    <source>
        <dbReference type="ARBA" id="ARBA00011738"/>
    </source>
</evidence>
<dbReference type="NCBIfam" id="NF009855">
    <property type="entry name" value="PRK13321.1"/>
    <property type="match status" value="1"/>
</dbReference>
<dbReference type="PANTHER" id="PTHR34265:SF1">
    <property type="entry name" value="TYPE III PANTOTHENATE KINASE"/>
    <property type="match status" value="1"/>
</dbReference>
<dbReference type="SUPFAM" id="SSF53067">
    <property type="entry name" value="Actin-like ATPase domain"/>
    <property type="match status" value="2"/>
</dbReference>
<dbReference type="EC" id="2.7.1.33" evidence="6 16"/>
<evidence type="ECO:0000256" key="11">
    <source>
        <dbReference type="ARBA" id="ARBA00022840"/>
    </source>
</evidence>
<dbReference type="GO" id="GO:0046872">
    <property type="term" value="F:metal ion binding"/>
    <property type="evidence" value="ECO:0007669"/>
    <property type="project" value="UniProtKB-KW"/>
</dbReference>
<comment type="pathway">
    <text evidence="4 16">Cofactor biosynthesis; coenzyme A biosynthesis; CoA from (R)-pantothenate: step 1/5.</text>
</comment>
<keyword evidence="13 16" id="KW-0173">Coenzyme A biosynthesis</keyword>
<accession>A0A1V5SQ38</accession>
<feature type="binding site" evidence="16">
    <location>
        <position position="135"/>
    </location>
    <ligand>
        <name>ATP</name>
        <dbReference type="ChEBI" id="CHEBI:30616"/>
    </ligand>
</feature>
<evidence type="ECO:0000256" key="6">
    <source>
        <dbReference type="ARBA" id="ARBA00012102"/>
    </source>
</evidence>
<reference evidence="17" key="1">
    <citation type="submission" date="2017-02" db="EMBL/GenBank/DDBJ databases">
        <title>Delving into the versatile metabolic prowess of the omnipresent phylum Bacteroidetes.</title>
        <authorList>
            <person name="Nobu M.K."/>
            <person name="Mei R."/>
            <person name="Narihiro T."/>
            <person name="Kuroda K."/>
            <person name="Liu W.-T."/>
        </authorList>
    </citation>
    <scope>NUCLEOTIDE SEQUENCE</scope>
    <source>
        <strain evidence="17">ADurb.Bin276</strain>
    </source>
</reference>
<feature type="binding site" evidence="16">
    <location>
        <begin position="10"/>
        <end position="17"/>
    </location>
    <ligand>
        <name>ATP</name>
        <dbReference type="ChEBI" id="CHEBI:30616"/>
    </ligand>
</feature>
<organism evidence="17">
    <name type="scientific">Candidatus Atribacter allofermentans</name>
    <dbReference type="NCBI Taxonomy" id="1852833"/>
    <lineage>
        <taxon>Bacteria</taxon>
        <taxon>Pseudomonadati</taxon>
        <taxon>Atribacterota</taxon>
        <taxon>Atribacteria</taxon>
        <taxon>Atribacterales</taxon>
        <taxon>Atribacteraceae</taxon>
        <taxon>Atribacter</taxon>
    </lineage>
</organism>
<dbReference type="InterPro" id="IPR043129">
    <property type="entry name" value="ATPase_NBD"/>
</dbReference>
<dbReference type="NCBIfam" id="NF009848">
    <property type="entry name" value="PRK13318.1-6"/>
    <property type="match status" value="1"/>
</dbReference>
<evidence type="ECO:0000256" key="1">
    <source>
        <dbReference type="ARBA" id="ARBA00001206"/>
    </source>
</evidence>
<sequence length="259" mass="28748">MNKNMLLTIDVGNTHTTFGVFHYEKLLADWRVSTSSRRTSDEWGYILKELITDQGIEKKNINQVAISCVVPPVLNTLRELFEKKWINILMVIGPGVRTGLSIRAEPKETGADRIVNAVAAAHLYGGDLVIIDFGTATTFCAINASREYLGGSIAPGIGISQEALYEKTARLPRIDVEIPDKCIGRNTVEAMHSGIFYGYIGLCREIVMNMKKEFAPKAQVVATGGWGTFLHSYCDFIDFFNPTLTLEGLRIINELNQKS</sequence>
<comment type="similarity">
    <text evidence="14 16">Belongs to the type III pantothenate kinase family.</text>
</comment>
<dbReference type="Proteomes" id="UP000485569">
    <property type="component" value="Unassembled WGS sequence"/>
</dbReference>
<comment type="subcellular location">
    <subcellularLocation>
        <location evidence="3 16">Cytoplasm</location>
    </subcellularLocation>
</comment>
<keyword evidence="11 16" id="KW-0067">ATP-binding</keyword>
<dbReference type="GO" id="GO:0005737">
    <property type="term" value="C:cytoplasm"/>
    <property type="evidence" value="ECO:0007669"/>
    <property type="project" value="UniProtKB-SubCell"/>
</dbReference>
<dbReference type="Gene3D" id="3.30.420.40">
    <property type="match status" value="2"/>
</dbReference>
<evidence type="ECO:0000256" key="16">
    <source>
        <dbReference type="HAMAP-Rule" id="MF_01274"/>
    </source>
</evidence>
<gene>
    <name evidence="16 17" type="primary">coaX</name>
    <name evidence="17" type="ORF">BWY41_01507</name>
</gene>
<keyword evidence="9 16" id="KW-0547">Nucleotide-binding</keyword>
<dbReference type="NCBIfam" id="TIGR00671">
    <property type="entry name" value="baf"/>
    <property type="match status" value="1"/>
</dbReference>
<comment type="function">
    <text evidence="16">Catalyzes the phosphorylation of pantothenate (Pan), the first step in CoA biosynthesis.</text>
</comment>
<evidence type="ECO:0000256" key="15">
    <source>
        <dbReference type="ARBA" id="ARBA00040883"/>
    </source>
</evidence>
<comment type="caution">
    <text evidence="17">The sequence shown here is derived from an EMBL/GenBank/DDBJ whole genome shotgun (WGS) entry which is preliminary data.</text>
</comment>
<dbReference type="CDD" id="cd24015">
    <property type="entry name" value="ASKHA_NBD_PanK-III"/>
    <property type="match status" value="1"/>
</dbReference>
<dbReference type="PANTHER" id="PTHR34265">
    <property type="entry name" value="TYPE III PANTOTHENATE KINASE"/>
    <property type="match status" value="1"/>
</dbReference>
<proteinExistence type="inferred from homology"/>
<dbReference type="HAMAP" id="MF_01274">
    <property type="entry name" value="Pantothen_kinase_3"/>
    <property type="match status" value="1"/>
</dbReference>
<evidence type="ECO:0000256" key="8">
    <source>
        <dbReference type="ARBA" id="ARBA00022679"/>
    </source>
</evidence>
<keyword evidence="12 16" id="KW-0630">Potassium</keyword>
<feature type="binding site" evidence="16">
    <location>
        <position position="132"/>
    </location>
    <ligand>
        <name>K(+)</name>
        <dbReference type="ChEBI" id="CHEBI:29103"/>
    </ligand>
</feature>
<evidence type="ECO:0000256" key="4">
    <source>
        <dbReference type="ARBA" id="ARBA00005225"/>
    </source>
</evidence>
<dbReference type="GO" id="GO:0005524">
    <property type="term" value="F:ATP binding"/>
    <property type="evidence" value="ECO:0007669"/>
    <property type="project" value="UniProtKB-UniRule"/>
</dbReference>
<evidence type="ECO:0000256" key="14">
    <source>
        <dbReference type="ARBA" id="ARBA00038036"/>
    </source>
</evidence>
<name>A0A1V5SQ38_9BACT</name>
<comment type="cofactor">
    <cofactor evidence="2">
        <name>K(+)</name>
        <dbReference type="ChEBI" id="CHEBI:29103"/>
    </cofactor>
</comment>
<feature type="binding site" evidence="16">
    <location>
        <begin position="110"/>
        <end position="113"/>
    </location>
    <ligand>
        <name>substrate</name>
    </ligand>
</feature>
<dbReference type="GO" id="GO:0004594">
    <property type="term" value="F:pantothenate kinase activity"/>
    <property type="evidence" value="ECO:0007669"/>
    <property type="project" value="UniProtKB-UniRule"/>
</dbReference>
<evidence type="ECO:0000256" key="3">
    <source>
        <dbReference type="ARBA" id="ARBA00004496"/>
    </source>
</evidence>
<keyword evidence="10 16" id="KW-0418">Kinase</keyword>
<dbReference type="GO" id="GO:0015937">
    <property type="term" value="P:coenzyme A biosynthetic process"/>
    <property type="evidence" value="ECO:0007669"/>
    <property type="project" value="UniProtKB-UniRule"/>
</dbReference>
<feature type="binding site" evidence="16">
    <location>
        <position position="187"/>
    </location>
    <ligand>
        <name>substrate</name>
    </ligand>
</feature>
<comment type="caution">
    <text evidence="16">Lacks conserved residue(s) required for the propagation of feature annotation.</text>
</comment>
<dbReference type="InterPro" id="IPR004619">
    <property type="entry name" value="Type_III_PanK"/>
</dbReference>
<evidence type="ECO:0000256" key="12">
    <source>
        <dbReference type="ARBA" id="ARBA00022958"/>
    </source>
</evidence>
<keyword evidence="8 16" id="KW-0808">Transferase</keyword>
<comment type="cofactor">
    <cofactor evidence="16">
        <name>NH4(+)</name>
        <dbReference type="ChEBI" id="CHEBI:28938"/>
    </cofactor>
    <cofactor evidence="16">
        <name>K(+)</name>
        <dbReference type="ChEBI" id="CHEBI:29103"/>
    </cofactor>
    <text evidence="16">A monovalent cation. Ammonium or potassium.</text>
</comment>
<dbReference type="UniPathway" id="UPA00241">
    <property type="reaction ID" value="UER00352"/>
</dbReference>
<evidence type="ECO:0000256" key="13">
    <source>
        <dbReference type="ARBA" id="ARBA00022993"/>
    </source>
</evidence>
<protein>
    <recommendedName>
        <fullName evidence="15 16">Type III pantothenate kinase</fullName>
        <ecNumber evidence="6 16">2.7.1.33</ecNumber>
    </recommendedName>
    <alternativeName>
        <fullName evidence="16">PanK-III</fullName>
    </alternativeName>
    <alternativeName>
        <fullName evidence="16">Pantothenic acid kinase</fullName>
    </alternativeName>
</protein>
<evidence type="ECO:0000256" key="9">
    <source>
        <dbReference type="ARBA" id="ARBA00022741"/>
    </source>
</evidence>